<dbReference type="CDD" id="cd05247">
    <property type="entry name" value="UDP_G4E_1_SDR_e"/>
    <property type="match status" value="1"/>
</dbReference>
<comment type="pathway">
    <text evidence="3 10">Carbohydrate metabolism; galactose metabolism.</text>
</comment>
<comment type="catalytic activity">
    <reaction evidence="1 10">
        <text>UDP-alpha-D-glucose = UDP-alpha-D-galactose</text>
        <dbReference type="Rhea" id="RHEA:22168"/>
        <dbReference type="ChEBI" id="CHEBI:58885"/>
        <dbReference type="ChEBI" id="CHEBI:66914"/>
        <dbReference type="EC" id="5.1.3.2"/>
    </reaction>
</comment>
<dbReference type="EMBL" id="CP001940">
    <property type="protein sequence ID" value="ADH86485.1"/>
    <property type="molecule type" value="Genomic_DNA"/>
</dbReference>
<feature type="domain" description="NAD-dependent epimerase/dehydratase" evidence="11">
    <location>
        <begin position="5"/>
        <end position="264"/>
    </location>
</feature>
<dbReference type="SUPFAM" id="SSF51735">
    <property type="entry name" value="NAD(P)-binding Rossmann-fold domains"/>
    <property type="match status" value="1"/>
</dbReference>
<comment type="cofactor">
    <cofactor evidence="2 10">
        <name>NAD(+)</name>
        <dbReference type="ChEBI" id="CHEBI:57540"/>
    </cofactor>
</comment>
<sequence>MKTYLLTGGAGYIGSHTALALLEAGHRVVVFDNLVNSSAEALRRVERLTGQAVTLFEGDMRDPAALRTVFAQHQPDAVIHFAGLKAVGESVRLPLDYYENNVTGTLNLCRAMVAAGVFTLVFSSSATVYGTANDSPLKEEMNTGVGLTNPYGRSKWMIEQLLQDAAAADERWRIALLRYFNPVGAHESGLIGEDPRGEPNNLMPYIAQVAVGRRRRLGVFGNDYPTPDGTGVRDYIHVVDLALGHVQALQALDSFSGCQVWNLGTGKGYSVLEMVQAFAKACGAAVPYEILPRRPGDLAVCFADPAKAQAELNWRAERSLNDMVTDAWRWQSQNPEGYDTALGSRSFDNKEKK</sequence>
<dbReference type="KEGG" id="dak:DaAHT2_1794"/>
<dbReference type="GO" id="GO:0005829">
    <property type="term" value="C:cytosol"/>
    <property type="evidence" value="ECO:0007669"/>
    <property type="project" value="TreeGrafter"/>
</dbReference>
<evidence type="ECO:0000256" key="1">
    <source>
        <dbReference type="ARBA" id="ARBA00000083"/>
    </source>
</evidence>
<dbReference type="InterPro" id="IPR001509">
    <property type="entry name" value="Epimerase_deHydtase"/>
</dbReference>
<dbReference type="HOGENOM" id="CLU_007383_1_10_7"/>
<organism evidence="12 13">
    <name type="scientific">Desulfurivibrio alkaliphilus (strain DSM 19089 / UNIQEM U267 / AHT2)</name>
    <dbReference type="NCBI Taxonomy" id="589865"/>
    <lineage>
        <taxon>Bacteria</taxon>
        <taxon>Pseudomonadati</taxon>
        <taxon>Thermodesulfobacteriota</taxon>
        <taxon>Desulfobulbia</taxon>
        <taxon>Desulfobulbales</taxon>
        <taxon>Desulfobulbaceae</taxon>
        <taxon>Desulfurivibrio</taxon>
    </lineage>
</organism>
<name>D6Z4L0_DESAT</name>
<evidence type="ECO:0000259" key="11">
    <source>
        <dbReference type="Pfam" id="PF01370"/>
    </source>
</evidence>
<dbReference type="Pfam" id="PF01370">
    <property type="entry name" value="Epimerase"/>
    <property type="match status" value="1"/>
</dbReference>
<keyword evidence="9 10" id="KW-0413">Isomerase</keyword>
<proteinExistence type="inferred from homology"/>
<evidence type="ECO:0000256" key="5">
    <source>
        <dbReference type="ARBA" id="ARBA00013189"/>
    </source>
</evidence>
<dbReference type="InterPro" id="IPR005886">
    <property type="entry name" value="UDP_G4E"/>
</dbReference>
<evidence type="ECO:0000256" key="8">
    <source>
        <dbReference type="ARBA" id="ARBA00023144"/>
    </source>
</evidence>
<dbReference type="InParanoid" id="D6Z4L0"/>
<comment type="subunit">
    <text evidence="10">Homodimer.</text>
</comment>
<dbReference type="FunCoup" id="D6Z4L0">
    <property type="interactions" value="357"/>
</dbReference>
<dbReference type="NCBIfam" id="TIGR01179">
    <property type="entry name" value="galE"/>
    <property type="match status" value="1"/>
</dbReference>
<dbReference type="PANTHER" id="PTHR43725:SF47">
    <property type="entry name" value="UDP-GLUCOSE 4-EPIMERASE"/>
    <property type="match status" value="1"/>
</dbReference>
<evidence type="ECO:0000256" key="10">
    <source>
        <dbReference type="RuleBase" id="RU366046"/>
    </source>
</evidence>
<dbReference type="InterPro" id="IPR036291">
    <property type="entry name" value="NAD(P)-bd_dom_sf"/>
</dbReference>
<evidence type="ECO:0000313" key="13">
    <source>
        <dbReference type="Proteomes" id="UP000001508"/>
    </source>
</evidence>
<evidence type="ECO:0000256" key="4">
    <source>
        <dbReference type="ARBA" id="ARBA00007637"/>
    </source>
</evidence>
<accession>D6Z4L0</accession>
<keyword evidence="13" id="KW-1185">Reference proteome</keyword>
<evidence type="ECO:0000256" key="9">
    <source>
        <dbReference type="ARBA" id="ARBA00023235"/>
    </source>
</evidence>
<dbReference type="Gene3D" id="3.90.25.10">
    <property type="entry name" value="UDP-galactose 4-epimerase, domain 1"/>
    <property type="match status" value="1"/>
</dbReference>
<gene>
    <name evidence="12" type="ordered locus">DaAHT2_1794</name>
</gene>
<dbReference type="Proteomes" id="UP000001508">
    <property type="component" value="Chromosome"/>
</dbReference>
<dbReference type="GO" id="GO:0006012">
    <property type="term" value="P:galactose metabolic process"/>
    <property type="evidence" value="ECO:0007669"/>
    <property type="project" value="UniProtKB-UniPathway"/>
</dbReference>
<dbReference type="RefSeq" id="WP_013164008.1">
    <property type="nucleotide sequence ID" value="NC_014216.1"/>
</dbReference>
<dbReference type="GO" id="GO:0003978">
    <property type="term" value="F:UDP-glucose 4-epimerase activity"/>
    <property type="evidence" value="ECO:0007669"/>
    <property type="project" value="UniProtKB-UniRule"/>
</dbReference>
<comment type="similarity">
    <text evidence="4 10">Belongs to the NAD(P)-dependent epimerase/dehydratase family.</text>
</comment>
<dbReference type="Gene3D" id="3.40.50.720">
    <property type="entry name" value="NAD(P)-binding Rossmann-like Domain"/>
    <property type="match status" value="1"/>
</dbReference>
<dbReference type="STRING" id="589865.DaAHT2_1794"/>
<dbReference type="EC" id="5.1.3.2" evidence="5 10"/>
<evidence type="ECO:0000313" key="12">
    <source>
        <dbReference type="EMBL" id="ADH86485.1"/>
    </source>
</evidence>
<dbReference type="AlphaFoldDB" id="D6Z4L0"/>
<dbReference type="UniPathway" id="UPA00214"/>
<keyword evidence="7 10" id="KW-0520">NAD</keyword>
<protein>
    <recommendedName>
        <fullName evidence="6 10">UDP-glucose 4-epimerase</fullName>
        <ecNumber evidence="5 10">5.1.3.2</ecNumber>
    </recommendedName>
</protein>
<keyword evidence="8" id="KW-0299">Galactose metabolism</keyword>
<dbReference type="NCBIfam" id="NF007956">
    <property type="entry name" value="PRK10675.1"/>
    <property type="match status" value="1"/>
</dbReference>
<keyword evidence="10" id="KW-0119">Carbohydrate metabolism</keyword>
<dbReference type="PANTHER" id="PTHR43725">
    <property type="entry name" value="UDP-GLUCOSE 4-EPIMERASE"/>
    <property type="match status" value="1"/>
</dbReference>
<evidence type="ECO:0000256" key="2">
    <source>
        <dbReference type="ARBA" id="ARBA00001911"/>
    </source>
</evidence>
<dbReference type="OrthoDB" id="9801785at2"/>
<dbReference type="eggNOG" id="COG1087">
    <property type="taxonomic scope" value="Bacteria"/>
</dbReference>
<evidence type="ECO:0000256" key="6">
    <source>
        <dbReference type="ARBA" id="ARBA00018569"/>
    </source>
</evidence>
<evidence type="ECO:0000256" key="7">
    <source>
        <dbReference type="ARBA" id="ARBA00023027"/>
    </source>
</evidence>
<reference evidence="13" key="1">
    <citation type="submission" date="2010-02" db="EMBL/GenBank/DDBJ databases">
        <title>Complete sequence of Desulfurivibrio alkaliphilus AHT2.</title>
        <authorList>
            <consortium name="US DOE Joint Genome Institute"/>
            <person name="Pitluck S."/>
            <person name="Chertkov O."/>
            <person name="Detter J.C."/>
            <person name="Han C."/>
            <person name="Tapia R."/>
            <person name="Larimer F."/>
            <person name="Land M."/>
            <person name="Hauser L."/>
            <person name="Kyrpides N."/>
            <person name="Mikhailova N."/>
            <person name="Sorokin D.Y."/>
            <person name="Muyzer G."/>
            <person name="Woyke T."/>
        </authorList>
    </citation>
    <scope>NUCLEOTIDE SEQUENCE [LARGE SCALE GENOMIC DNA]</scope>
    <source>
        <strain evidence="13">DSM 19089 / UNIQEM U267 / AHT2</strain>
    </source>
</reference>
<evidence type="ECO:0000256" key="3">
    <source>
        <dbReference type="ARBA" id="ARBA00004947"/>
    </source>
</evidence>